<dbReference type="NCBIfam" id="TIGR03380">
    <property type="entry name" value="agmatine_aguA"/>
    <property type="match status" value="1"/>
</dbReference>
<keyword evidence="4" id="KW-0614">Plasmid</keyword>
<keyword evidence="1 2" id="KW-0378">Hydrolase</keyword>
<accession>A0A6M8HYW7</accession>
<organism evidence="4 5">
    <name type="scientific">Lichenicola cladoniae</name>
    <dbReference type="NCBI Taxonomy" id="1484109"/>
    <lineage>
        <taxon>Bacteria</taxon>
        <taxon>Pseudomonadati</taxon>
        <taxon>Pseudomonadota</taxon>
        <taxon>Alphaproteobacteria</taxon>
        <taxon>Acetobacterales</taxon>
        <taxon>Acetobacteraceae</taxon>
        <taxon>Lichenicola</taxon>
    </lineage>
</organism>
<protein>
    <recommendedName>
        <fullName evidence="2">Putative agmatine deiminase</fullName>
        <ecNumber evidence="2">3.5.3.12</ecNumber>
    </recommendedName>
    <alternativeName>
        <fullName evidence="2">Agmatine iminohydrolase</fullName>
    </alternativeName>
</protein>
<evidence type="ECO:0000256" key="2">
    <source>
        <dbReference type="HAMAP-Rule" id="MF_01841"/>
    </source>
</evidence>
<evidence type="ECO:0000313" key="5">
    <source>
        <dbReference type="Proteomes" id="UP000500767"/>
    </source>
</evidence>
<proteinExistence type="inferred from homology"/>
<dbReference type="KEGG" id="lck:HN018_25270"/>
<gene>
    <name evidence="2 4" type="primary">aguA</name>
    <name evidence="4" type="ORF">HN018_25270</name>
</gene>
<dbReference type="PANTHER" id="PTHR31377:SF0">
    <property type="entry name" value="AGMATINE DEIMINASE-RELATED"/>
    <property type="match status" value="1"/>
</dbReference>
<dbReference type="Gene3D" id="3.75.10.10">
    <property type="entry name" value="L-arginine/glycine Amidinotransferase, Chain A"/>
    <property type="match status" value="1"/>
</dbReference>
<feature type="region of interest" description="Disordered" evidence="3">
    <location>
        <begin position="1"/>
        <end position="22"/>
    </location>
</feature>
<dbReference type="EMBL" id="CP053710">
    <property type="protein sequence ID" value="QKE93592.1"/>
    <property type="molecule type" value="Genomic_DNA"/>
</dbReference>
<dbReference type="HAMAP" id="MF_01841">
    <property type="entry name" value="Agmatine_deimin"/>
    <property type="match status" value="1"/>
</dbReference>
<dbReference type="GO" id="GO:0004668">
    <property type="term" value="F:protein-arginine deiminase activity"/>
    <property type="evidence" value="ECO:0007669"/>
    <property type="project" value="InterPro"/>
</dbReference>
<dbReference type="GO" id="GO:0047632">
    <property type="term" value="F:agmatine deiminase activity"/>
    <property type="evidence" value="ECO:0007669"/>
    <property type="project" value="UniProtKB-UniRule"/>
</dbReference>
<feature type="active site" description="Amidino-cysteine intermediate" evidence="2">
    <location>
        <position position="361"/>
    </location>
</feature>
<comment type="similarity">
    <text evidence="2">Belongs to the agmatine deiminase family.</text>
</comment>
<sequence length="381" mass="41459">MAGSEVTRTTLTSRPSSDGFWMPPEWAPQEAVWMLWPYRPDNWREAARPAQEAYAAVAEAIMGATPVIMGVPAEFMAQAERRLPAGINLVSMASDDAWIRDSGPSIVVDTHGERRGVSWIFNAYGGLKGGLYSPWDRDAQVSSLVCDHHHFARYAAPLVMEGGSIHSDGEGTLLVTEEVLLNPDRNPALTKQQIGDFLEDYLNIDKIIWLPSGVFADETSGHVDNICCFSRPAEVILTWTEDATDPQAARSQAALAVLECEVDAKGRSFKVHKVQQPGPLTISNEEAVTTMSGPGMNRRAGTRLAGSYVNFLITNGRLILPMLDRATDEQALSMMRDIFPKHEVIGVPAREILLGGGNIHCITQQVPAGAFLSSTHGGDGH</sequence>
<reference evidence="4 5" key="1">
    <citation type="journal article" date="2014" name="World J. Microbiol. Biotechnol.">
        <title>Biodiversity and physiological characteristics of Antarctic and Arctic lichens-associated bacteria.</title>
        <authorList>
            <person name="Lee Y.M."/>
            <person name="Kim E.H."/>
            <person name="Lee H.K."/>
            <person name="Hong S.G."/>
        </authorList>
    </citation>
    <scope>NUCLEOTIDE SEQUENCE [LARGE SCALE GENOMIC DNA]</scope>
    <source>
        <strain evidence="4 5">PAMC 26569</strain>
        <plasmid evidence="4">unnamed2</plasmid>
    </source>
</reference>
<dbReference type="Proteomes" id="UP000500767">
    <property type="component" value="Plasmid unnamed2"/>
</dbReference>
<dbReference type="SUPFAM" id="SSF55909">
    <property type="entry name" value="Pentein"/>
    <property type="match status" value="1"/>
</dbReference>
<comment type="catalytic activity">
    <reaction evidence="2">
        <text>agmatine + H2O = N-carbamoylputrescine + NH4(+)</text>
        <dbReference type="Rhea" id="RHEA:18037"/>
        <dbReference type="ChEBI" id="CHEBI:15377"/>
        <dbReference type="ChEBI" id="CHEBI:28938"/>
        <dbReference type="ChEBI" id="CHEBI:58145"/>
        <dbReference type="ChEBI" id="CHEBI:58318"/>
        <dbReference type="EC" id="3.5.3.12"/>
    </reaction>
</comment>
<evidence type="ECO:0000256" key="1">
    <source>
        <dbReference type="ARBA" id="ARBA00022801"/>
    </source>
</evidence>
<evidence type="ECO:0000256" key="3">
    <source>
        <dbReference type="SAM" id="MobiDB-lite"/>
    </source>
</evidence>
<dbReference type="NCBIfam" id="NF010070">
    <property type="entry name" value="PRK13551.1"/>
    <property type="match status" value="1"/>
</dbReference>
<feature type="compositionally biased region" description="Polar residues" evidence="3">
    <location>
        <begin position="1"/>
        <end position="16"/>
    </location>
</feature>
<keyword evidence="5" id="KW-1185">Reference proteome</keyword>
<dbReference type="GO" id="GO:0009446">
    <property type="term" value="P:putrescine biosynthetic process"/>
    <property type="evidence" value="ECO:0007669"/>
    <property type="project" value="InterPro"/>
</dbReference>
<dbReference type="InterPro" id="IPR007466">
    <property type="entry name" value="Peptidyl-Arg-deiminase_porph"/>
</dbReference>
<evidence type="ECO:0000313" key="4">
    <source>
        <dbReference type="EMBL" id="QKE93592.1"/>
    </source>
</evidence>
<dbReference type="EC" id="3.5.3.12" evidence="2"/>
<dbReference type="RefSeq" id="WP_171837737.1">
    <property type="nucleotide sequence ID" value="NZ_CP053710.1"/>
</dbReference>
<dbReference type="AlphaFoldDB" id="A0A6M8HYW7"/>
<dbReference type="InterPro" id="IPR017754">
    <property type="entry name" value="Agmatine_deiminase"/>
</dbReference>
<geneLocation type="plasmid" evidence="4 5">
    <name>unnamed2</name>
</geneLocation>
<dbReference type="PANTHER" id="PTHR31377">
    <property type="entry name" value="AGMATINE DEIMINASE-RELATED"/>
    <property type="match status" value="1"/>
</dbReference>
<name>A0A6M8HYW7_9PROT</name>
<dbReference type="Pfam" id="PF04371">
    <property type="entry name" value="PAD_porph"/>
    <property type="match status" value="1"/>
</dbReference>